<sequence length="123" mass="14313">MEVFAEYLAKIDNPQHRARTEEVLAWVTKKFPDLNPKIAWNQPMFTDHGTFIIGFSIAKLHLAVAPERAGIIHFSDEIGQVGYDHTKQLIRIQWDKPVDFSLLEKVIEYNILDKADCSTFWRQ</sequence>
<dbReference type="InterPro" id="IPR014922">
    <property type="entry name" value="YdhG-like"/>
</dbReference>
<name>A0A098M5P1_9BACL</name>
<keyword evidence="3" id="KW-1185">Reference proteome</keyword>
<dbReference type="EMBL" id="JQCR01000003">
    <property type="protein sequence ID" value="KGE16872.1"/>
    <property type="molecule type" value="Genomic_DNA"/>
</dbReference>
<dbReference type="Pfam" id="PF08818">
    <property type="entry name" value="DUF1801"/>
    <property type="match status" value="1"/>
</dbReference>
<reference evidence="2 3" key="2">
    <citation type="submission" date="2014-10" db="EMBL/GenBank/DDBJ databases">
        <title>Comparative genomics of the Paenibacillus odorifer group.</title>
        <authorList>
            <person name="Tsai Y.-C."/>
            <person name="Martin N."/>
            <person name="Korlach J."/>
            <person name="Wiedmann M."/>
        </authorList>
    </citation>
    <scope>NUCLEOTIDE SEQUENCE [LARGE SCALE GENOMIC DNA]</scope>
    <source>
        <strain evidence="2 3">DSM 18334</strain>
    </source>
</reference>
<dbReference type="Proteomes" id="UP000029734">
    <property type="component" value="Unassembled WGS sequence"/>
</dbReference>
<dbReference type="AlphaFoldDB" id="A0A098M5P1"/>
<dbReference type="SUPFAM" id="SSF159888">
    <property type="entry name" value="YdhG-like"/>
    <property type="match status" value="1"/>
</dbReference>
<gene>
    <name evidence="2" type="ORF">PWYN_19525</name>
</gene>
<dbReference type="OrthoDB" id="384795at2"/>
<dbReference type="eggNOG" id="COG5646">
    <property type="taxonomic scope" value="Bacteria"/>
</dbReference>
<evidence type="ECO:0000259" key="1">
    <source>
        <dbReference type="Pfam" id="PF08818"/>
    </source>
</evidence>
<reference evidence="2 3" key="1">
    <citation type="submission" date="2014-08" db="EMBL/GenBank/DDBJ databases">
        <authorList>
            <person name="den Bakker H.C."/>
        </authorList>
    </citation>
    <scope>NUCLEOTIDE SEQUENCE [LARGE SCALE GENOMIC DNA]</scope>
    <source>
        <strain evidence="2 3">DSM 18334</strain>
    </source>
</reference>
<dbReference type="RefSeq" id="WP_036655171.1">
    <property type="nucleotide sequence ID" value="NZ_JQCR01000003.1"/>
</dbReference>
<comment type="caution">
    <text evidence="2">The sequence shown here is derived from an EMBL/GenBank/DDBJ whole genome shotgun (WGS) entry which is preliminary data.</text>
</comment>
<organism evidence="2 3">
    <name type="scientific">Paenibacillus wynnii</name>
    <dbReference type="NCBI Taxonomy" id="268407"/>
    <lineage>
        <taxon>Bacteria</taxon>
        <taxon>Bacillati</taxon>
        <taxon>Bacillota</taxon>
        <taxon>Bacilli</taxon>
        <taxon>Bacillales</taxon>
        <taxon>Paenibacillaceae</taxon>
        <taxon>Paenibacillus</taxon>
    </lineage>
</organism>
<accession>A0A098M5P1</accession>
<evidence type="ECO:0000313" key="3">
    <source>
        <dbReference type="Proteomes" id="UP000029734"/>
    </source>
</evidence>
<dbReference type="Gene3D" id="3.90.1150.200">
    <property type="match status" value="1"/>
</dbReference>
<proteinExistence type="predicted"/>
<evidence type="ECO:0000313" key="2">
    <source>
        <dbReference type="EMBL" id="KGE16872.1"/>
    </source>
</evidence>
<feature type="domain" description="YdhG-like" evidence="1">
    <location>
        <begin position="16"/>
        <end position="111"/>
    </location>
</feature>
<protein>
    <submittedName>
        <fullName evidence="2">Iron chaperone</fullName>
    </submittedName>
</protein>